<evidence type="ECO:0000256" key="1">
    <source>
        <dbReference type="SAM" id="Phobius"/>
    </source>
</evidence>
<reference evidence="2" key="1">
    <citation type="submission" date="2021-02" db="EMBL/GenBank/DDBJ databases">
        <authorList>
            <person name="Han P."/>
        </authorList>
    </citation>
    <scope>NUCLEOTIDE SEQUENCE</scope>
    <source>
        <strain evidence="2">Candidatus Nitrosotenuis uzonensis 5A</strain>
    </source>
</reference>
<accession>A0A812ETG8</accession>
<name>A0A812ETG8_9ARCH</name>
<keyword evidence="1" id="KW-0812">Transmembrane</keyword>
<evidence type="ECO:0000313" key="2">
    <source>
        <dbReference type="EMBL" id="CAE6486316.1"/>
    </source>
</evidence>
<proteinExistence type="predicted"/>
<dbReference type="EMBL" id="CAJNAQ010000002">
    <property type="protein sequence ID" value="CAE6486316.1"/>
    <property type="molecule type" value="Genomic_DNA"/>
</dbReference>
<dbReference type="Proteomes" id="UP000655759">
    <property type="component" value="Unassembled WGS sequence"/>
</dbReference>
<protein>
    <submittedName>
        <fullName evidence="2">Uncharacterized protein</fullName>
    </submittedName>
</protein>
<sequence>MSFEGKRSLPVLFIIASVAIIAVFVASMYKDIMVLRETVTEEIMISGKLDDKCIIDTSDSIMSSKTIENCDLEVGAKSSVTYKKGLPTAELVKP</sequence>
<evidence type="ECO:0000313" key="3">
    <source>
        <dbReference type="Proteomes" id="UP000655759"/>
    </source>
</evidence>
<dbReference type="AlphaFoldDB" id="A0A812ETG8"/>
<comment type="caution">
    <text evidence="2">The sequence shown here is derived from an EMBL/GenBank/DDBJ whole genome shotgun (WGS) entry which is preliminary data.</text>
</comment>
<keyword evidence="1" id="KW-1133">Transmembrane helix</keyword>
<gene>
    <name evidence="2" type="ORF">NUZ5A_20122</name>
</gene>
<organism evidence="2 3">
    <name type="scientific">Candidatus Nitrosotenuis uzonensis</name>
    <dbReference type="NCBI Taxonomy" id="1407055"/>
    <lineage>
        <taxon>Archaea</taxon>
        <taxon>Nitrososphaerota</taxon>
        <taxon>Candidatus Nitrosotenuis</taxon>
    </lineage>
</organism>
<feature type="transmembrane region" description="Helical" evidence="1">
    <location>
        <begin position="12"/>
        <end position="29"/>
    </location>
</feature>
<dbReference type="RefSeq" id="WP_205097742.1">
    <property type="nucleotide sequence ID" value="NZ_CAJNAQ010000002.1"/>
</dbReference>
<keyword evidence="1" id="KW-0472">Membrane</keyword>